<gene>
    <name evidence="5" type="ORF">GCM10010468_57760</name>
</gene>
<evidence type="ECO:0000256" key="4">
    <source>
        <dbReference type="ARBA" id="ARBA00023002"/>
    </source>
</evidence>
<keyword evidence="6" id="KW-1185">Reference proteome</keyword>
<organism evidence="5 6">
    <name type="scientific">Actinocorallia longicatena</name>
    <dbReference type="NCBI Taxonomy" id="111803"/>
    <lineage>
        <taxon>Bacteria</taxon>
        <taxon>Bacillati</taxon>
        <taxon>Actinomycetota</taxon>
        <taxon>Actinomycetes</taxon>
        <taxon>Streptosporangiales</taxon>
        <taxon>Thermomonosporaceae</taxon>
        <taxon>Actinocorallia</taxon>
    </lineage>
</organism>
<dbReference type="PANTHER" id="PTHR42877:SF4">
    <property type="entry name" value="FAD_NAD(P)-BINDING DOMAIN-CONTAINING PROTEIN-RELATED"/>
    <property type="match status" value="1"/>
</dbReference>
<reference evidence="6" key="1">
    <citation type="journal article" date="2019" name="Int. J. Syst. Evol. Microbiol.">
        <title>The Global Catalogue of Microorganisms (GCM) 10K type strain sequencing project: providing services to taxonomists for standard genome sequencing and annotation.</title>
        <authorList>
            <consortium name="The Broad Institute Genomics Platform"/>
            <consortium name="The Broad Institute Genome Sequencing Center for Infectious Disease"/>
            <person name="Wu L."/>
            <person name="Ma J."/>
        </authorList>
    </citation>
    <scope>NUCLEOTIDE SEQUENCE [LARGE SCALE GENOMIC DNA]</scope>
    <source>
        <strain evidence="6">JCM 9377</strain>
    </source>
</reference>
<sequence length="494" mass="55237">MSTFRVAIIGAGFGGIGLGILLKQAGIPFVVLEKAGGIGGTWRDNVYPGAACDVPSHLYSFSFERKTDWTRRFAEQPEILAYLEHCVDAYGLAPHLRLDTEVTEARFLDGRWRLSVTAKEDRENGAEENGGRENRDGDEIIEADVLVSACGQLNRPSIPSIPGLETFGGTVFHSARWDHSHDLTGRRVAVIGTGASAIQFVPHVAEQAAELTVYQRTAPYVIPKPDRVYGAVTRRLLGRVPALHDLDRLRTYLFFESRALGFVTYPPALKTMEASFRRTLKQAVPDRALRAKLHPDHPLGCKRVLISDDYYPALQRPNVALVTDPIKEVRQNAVVTEDGRVRTADTLILGTGFRSTEFLAPMAVHGRNGRELSEEWRDGAQAHLGITVHGFPNLYLLYGPNTNLGHNSIIYMLESQFSYVMACIRSGHTLEVRKDVQNAFNDEVRRRMRTTVWNTGCTSWYQTADGKHVNNWPGYTFAYRRATRRPDPRDFSVG</sequence>
<dbReference type="InterPro" id="IPR020946">
    <property type="entry name" value="Flavin_mOase-like"/>
</dbReference>
<dbReference type="InterPro" id="IPR051209">
    <property type="entry name" value="FAD-bind_Monooxygenase_sf"/>
</dbReference>
<dbReference type="Proteomes" id="UP001501237">
    <property type="component" value="Unassembled WGS sequence"/>
</dbReference>
<accession>A0ABP6QG89</accession>
<evidence type="ECO:0000313" key="5">
    <source>
        <dbReference type="EMBL" id="GAA3228420.1"/>
    </source>
</evidence>
<dbReference type="EMBL" id="BAAAUV010000018">
    <property type="protein sequence ID" value="GAA3228420.1"/>
    <property type="molecule type" value="Genomic_DNA"/>
</dbReference>
<dbReference type="Pfam" id="PF00743">
    <property type="entry name" value="FMO-like"/>
    <property type="match status" value="1"/>
</dbReference>
<dbReference type="InterPro" id="IPR036188">
    <property type="entry name" value="FAD/NAD-bd_sf"/>
</dbReference>
<name>A0ABP6QG89_9ACTN</name>
<keyword evidence="4" id="KW-0560">Oxidoreductase</keyword>
<evidence type="ECO:0000256" key="2">
    <source>
        <dbReference type="ARBA" id="ARBA00022630"/>
    </source>
</evidence>
<dbReference type="Gene3D" id="3.50.50.60">
    <property type="entry name" value="FAD/NAD(P)-binding domain"/>
    <property type="match status" value="2"/>
</dbReference>
<dbReference type="PANTHER" id="PTHR42877">
    <property type="entry name" value="L-ORNITHINE N(5)-MONOOXYGENASE-RELATED"/>
    <property type="match status" value="1"/>
</dbReference>
<proteinExistence type="inferred from homology"/>
<evidence type="ECO:0000256" key="3">
    <source>
        <dbReference type="ARBA" id="ARBA00022827"/>
    </source>
</evidence>
<protein>
    <submittedName>
        <fullName evidence="5">NAD(P)/FAD-dependent oxidoreductase</fullName>
    </submittedName>
</protein>
<dbReference type="SUPFAM" id="SSF51905">
    <property type="entry name" value="FAD/NAD(P)-binding domain"/>
    <property type="match status" value="1"/>
</dbReference>
<evidence type="ECO:0000313" key="6">
    <source>
        <dbReference type="Proteomes" id="UP001501237"/>
    </source>
</evidence>
<dbReference type="RefSeq" id="WP_344834486.1">
    <property type="nucleotide sequence ID" value="NZ_BAAAUV010000018.1"/>
</dbReference>
<keyword evidence="2" id="KW-0285">Flavoprotein</keyword>
<keyword evidence="3" id="KW-0274">FAD</keyword>
<comment type="caution">
    <text evidence="5">The sequence shown here is derived from an EMBL/GenBank/DDBJ whole genome shotgun (WGS) entry which is preliminary data.</text>
</comment>
<evidence type="ECO:0000256" key="1">
    <source>
        <dbReference type="ARBA" id="ARBA00010139"/>
    </source>
</evidence>
<comment type="similarity">
    <text evidence="1">Belongs to the FAD-binding monooxygenase family.</text>
</comment>